<dbReference type="OrthoDB" id="9779128at2"/>
<dbReference type="STRING" id="316055.RPE_2862"/>
<dbReference type="SUPFAM" id="SSF50685">
    <property type="entry name" value="Barwin-like endoglucanases"/>
    <property type="match status" value="1"/>
</dbReference>
<protein>
    <recommendedName>
        <fullName evidence="3">Endolytic peptidoglycan transglycosylase RlpA</fullName>
        <ecNumber evidence="3">4.2.2.-</ecNumber>
    </recommendedName>
</protein>
<dbReference type="GO" id="GO:0008932">
    <property type="term" value="F:lytic endotransglycosylase activity"/>
    <property type="evidence" value="ECO:0007669"/>
    <property type="project" value="UniProtKB-UniRule"/>
</dbReference>
<dbReference type="InterPro" id="IPR034718">
    <property type="entry name" value="RlpA"/>
</dbReference>
<dbReference type="InterPro" id="IPR009009">
    <property type="entry name" value="RlpA-like_DPBB"/>
</dbReference>
<keyword evidence="1 3" id="KW-0456">Lyase</keyword>
<dbReference type="EMBL" id="CP000463">
    <property type="protein sequence ID" value="ABJ06799.1"/>
    <property type="molecule type" value="Genomic_DNA"/>
</dbReference>
<dbReference type="GO" id="GO:0000270">
    <property type="term" value="P:peptidoglycan metabolic process"/>
    <property type="evidence" value="ECO:0007669"/>
    <property type="project" value="UniProtKB-UniRule"/>
</dbReference>
<gene>
    <name evidence="3" type="primary">rlpA</name>
    <name evidence="6" type="ordered locus">RPE_2862</name>
</gene>
<evidence type="ECO:0000256" key="2">
    <source>
        <dbReference type="ARBA" id="ARBA00023316"/>
    </source>
</evidence>
<dbReference type="PANTHER" id="PTHR34183:SF1">
    <property type="entry name" value="ENDOLYTIC PEPTIDOGLYCAN TRANSGLYCOSYLASE RLPA"/>
    <property type="match status" value="1"/>
</dbReference>
<dbReference type="HAMAP" id="MF_02071">
    <property type="entry name" value="RlpA"/>
    <property type="match status" value="1"/>
</dbReference>
<dbReference type="EC" id="4.2.2.-" evidence="3"/>
<dbReference type="InterPro" id="IPR036908">
    <property type="entry name" value="RlpA-like_sf"/>
</dbReference>
<comment type="similarity">
    <text evidence="3 4">Belongs to the RlpA family.</text>
</comment>
<dbReference type="KEGG" id="rpe:RPE_2862"/>
<evidence type="ECO:0000256" key="3">
    <source>
        <dbReference type="HAMAP-Rule" id="MF_02071"/>
    </source>
</evidence>
<organism evidence="6">
    <name type="scientific">Rhodopseudomonas palustris (strain BisA53)</name>
    <dbReference type="NCBI Taxonomy" id="316055"/>
    <lineage>
        <taxon>Bacteria</taxon>
        <taxon>Pseudomonadati</taxon>
        <taxon>Pseudomonadota</taxon>
        <taxon>Alphaproteobacteria</taxon>
        <taxon>Hyphomicrobiales</taxon>
        <taxon>Nitrobacteraceae</taxon>
        <taxon>Rhodopseudomonas</taxon>
    </lineage>
</organism>
<dbReference type="Gene3D" id="2.40.40.10">
    <property type="entry name" value="RlpA-like domain"/>
    <property type="match status" value="1"/>
</dbReference>
<dbReference type="Pfam" id="PF03330">
    <property type="entry name" value="DPBB_1"/>
    <property type="match status" value="1"/>
</dbReference>
<evidence type="ECO:0000259" key="5">
    <source>
        <dbReference type="Pfam" id="PF03330"/>
    </source>
</evidence>
<sequence length="310" mass="33148">MGYREPDSFGRAARAAAMLGACLMLANCAASGKFASKVDPKYGVSASPRVVEPGEPVPKGGGTYRVGKPYMVAGRMYVPEENVNYRAEGLASWYGDDFHGRLTANGEVFDMESLTAAHPTLPIPSYARVTNIKNGKSVIVRVNDRGPYHGNRLMDVSNRAAELLEFKHHGVAKVRVEYVGRAPLEGSDDRQLMATLRSGEPAPSPSLVRVASTQSFVPQISSSRIARGDVPMPEGRPYSLGNSSADVASINATSEMSASRSARSAGRAMENHRAVSYDHDGSYVRPSPAAAYAPAPRDEIGSLITGRGLY</sequence>
<keyword evidence="6" id="KW-0449">Lipoprotein</keyword>
<dbReference type="eggNOG" id="COG0797">
    <property type="taxonomic scope" value="Bacteria"/>
</dbReference>
<dbReference type="GO" id="GO:0071555">
    <property type="term" value="P:cell wall organization"/>
    <property type="evidence" value="ECO:0007669"/>
    <property type="project" value="UniProtKB-KW"/>
</dbReference>
<dbReference type="PANTHER" id="PTHR34183">
    <property type="entry name" value="ENDOLYTIC PEPTIDOGLYCAN TRANSGLYCOSYLASE RLPA"/>
    <property type="match status" value="1"/>
</dbReference>
<dbReference type="NCBIfam" id="TIGR00413">
    <property type="entry name" value="rlpA"/>
    <property type="match status" value="1"/>
</dbReference>
<dbReference type="CDD" id="cd22268">
    <property type="entry name" value="DPBB_RlpA-like"/>
    <property type="match status" value="1"/>
</dbReference>
<evidence type="ECO:0000313" key="6">
    <source>
        <dbReference type="EMBL" id="ABJ06799.1"/>
    </source>
</evidence>
<feature type="domain" description="RlpA-like protein double-psi beta-barrel" evidence="5">
    <location>
        <begin position="87"/>
        <end position="176"/>
    </location>
</feature>
<dbReference type="InterPro" id="IPR012997">
    <property type="entry name" value="RplA"/>
</dbReference>
<name>Q07MN5_RHOP5</name>
<evidence type="ECO:0000256" key="4">
    <source>
        <dbReference type="RuleBase" id="RU003495"/>
    </source>
</evidence>
<evidence type="ECO:0000256" key="1">
    <source>
        <dbReference type="ARBA" id="ARBA00023239"/>
    </source>
</evidence>
<comment type="function">
    <text evidence="3">Lytic transglycosylase with a strong preference for naked glycan strands that lack stem peptides.</text>
</comment>
<keyword evidence="2 3" id="KW-0961">Cell wall biogenesis/degradation</keyword>
<dbReference type="AlphaFoldDB" id="Q07MN5"/>
<accession>Q07MN5</accession>
<reference evidence="6" key="1">
    <citation type="submission" date="2006-09" db="EMBL/GenBank/DDBJ databases">
        <title>Complete sequence of Rhodopseudomonas palustris BisA53.</title>
        <authorList>
            <consortium name="US DOE Joint Genome Institute"/>
            <person name="Copeland A."/>
            <person name="Lucas S."/>
            <person name="Lapidus A."/>
            <person name="Barry K."/>
            <person name="Detter J.C."/>
            <person name="Glavina del Rio T."/>
            <person name="Hammon N."/>
            <person name="Israni S."/>
            <person name="Dalin E."/>
            <person name="Tice H."/>
            <person name="Pitluck S."/>
            <person name="Chain P."/>
            <person name="Malfatti S."/>
            <person name="Shin M."/>
            <person name="Vergez L."/>
            <person name="Schmutz J."/>
            <person name="Larimer F."/>
            <person name="Land M."/>
            <person name="Hauser L."/>
            <person name="Pelletier D.A."/>
            <person name="Kyrpides N."/>
            <person name="Kim E."/>
            <person name="Harwood C.S."/>
            <person name="Oda Y."/>
            <person name="Richardson P."/>
        </authorList>
    </citation>
    <scope>NUCLEOTIDE SEQUENCE [LARGE SCALE GENOMIC DNA]</scope>
    <source>
        <strain evidence="6">BisA53</strain>
    </source>
</reference>
<dbReference type="HOGENOM" id="CLU_042923_1_1_5"/>
<proteinExistence type="inferred from homology"/>